<dbReference type="PANTHER" id="PTHR30026">
    <property type="entry name" value="OUTER MEMBRANE PROTEIN TOLC"/>
    <property type="match status" value="1"/>
</dbReference>
<evidence type="ECO:0000256" key="7">
    <source>
        <dbReference type="SAM" id="SignalP"/>
    </source>
</evidence>
<proteinExistence type="predicted"/>
<sequence>MKPLSALFLGLSLVVSARAQSVITLEQCYDAVLAHDPLARQREIVQRTGDLTVASLDRNRRLPQLGVTGQATWQSEVTKLPIELPNVPIPQLSKDQYKLTAEVSYTLYDGQQTALQKQVQRASTAVGLQQVAVEQNRLKDQVNAYFLNILLTDENTRLTRVRLEELQNRIVKAEAGVRFGTVAPVGVDVLKAEALNAEQQLAQLAATRRGLRDQLSILTGLALADSTRLVVEEGQAARGNLPLNRPESKLFATQRTLLDEQLRLTGNRLQPRLSVFAQGGAGRPALNFLNNDFRGFFIGGIRLSWNLSAAYTLRNDRAVLALNREQIGVQQTVFDRNLALQLRQQQTEIDRITALLEKDREISALRTKIRQTASVQLDNGAMAARDYTTELNAEAQALLNEKTHELQLLLAKIQYRTLTGN</sequence>
<evidence type="ECO:0000256" key="5">
    <source>
        <dbReference type="ARBA" id="ARBA00023237"/>
    </source>
</evidence>
<feature type="coiled-coil region" evidence="6">
    <location>
        <begin position="187"/>
        <end position="214"/>
    </location>
</feature>
<keyword evidence="4" id="KW-0472">Membrane</keyword>
<evidence type="ECO:0000256" key="2">
    <source>
        <dbReference type="ARBA" id="ARBA00022452"/>
    </source>
</evidence>
<keyword evidence="6" id="KW-0175">Coiled coil</keyword>
<evidence type="ECO:0000256" key="3">
    <source>
        <dbReference type="ARBA" id="ARBA00022692"/>
    </source>
</evidence>
<dbReference type="EMBL" id="JBHSMA010000005">
    <property type="protein sequence ID" value="MFC5411236.1"/>
    <property type="molecule type" value="Genomic_DNA"/>
</dbReference>
<dbReference type="InterPro" id="IPR051906">
    <property type="entry name" value="TolC-like"/>
</dbReference>
<evidence type="ECO:0000256" key="1">
    <source>
        <dbReference type="ARBA" id="ARBA00004442"/>
    </source>
</evidence>
<keyword evidence="5" id="KW-0998">Cell outer membrane</keyword>
<evidence type="ECO:0000256" key="6">
    <source>
        <dbReference type="SAM" id="Coils"/>
    </source>
</evidence>
<organism evidence="8 9">
    <name type="scientific">Larkinella bovis</name>
    <dbReference type="NCBI Taxonomy" id="683041"/>
    <lineage>
        <taxon>Bacteria</taxon>
        <taxon>Pseudomonadati</taxon>
        <taxon>Bacteroidota</taxon>
        <taxon>Cytophagia</taxon>
        <taxon>Cytophagales</taxon>
        <taxon>Spirosomataceae</taxon>
        <taxon>Larkinella</taxon>
    </lineage>
</organism>
<keyword evidence="2" id="KW-1134">Transmembrane beta strand</keyword>
<keyword evidence="3" id="KW-0812">Transmembrane</keyword>
<name>A0ABW0ICR6_9BACT</name>
<dbReference type="Proteomes" id="UP001596106">
    <property type="component" value="Unassembled WGS sequence"/>
</dbReference>
<evidence type="ECO:0000256" key="4">
    <source>
        <dbReference type="ARBA" id="ARBA00023136"/>
    </source>
</evidence>
<feature type="chain" id="PRO_5045181238" evidence="7">
    <location>
        <begin position="20"/>
        <end position="421"/>
    </location>
</feature>
<keyword evidence="9" id="KW-1185">Reference proteome</keyword>
<protein>
    <submittedName>
        <fullName evidence="8">TolC family protein</fullName>
    </submittedName>
</protein>
<accession>A0ABW0ICR6</accession>
<dbReference type="RefSeq" id="WP_379847904.1">
    <property type="nucleotide sequence ID" value="NZ_JBHSMA010000005.1"/>
</dbReference>
<keyword evidence="7" id="KW-0732">Signal</keyword>
<dbReference type="SUPFAM" id="SSF56954">
    <property type="entry name" value="Outer membrane efflux proteins (OEP)"/>
    <property type="match status" value="1"/>
</dbReference>
<evidence type="ECO:0000313" key="8">
    <source>
        <dbReference type="EMBL" id="MFC5411236.1"/>
    </source>
</evidence>
<comment type="caution">
    <text evidence="8">The sequence shown here is derived from an EMBL/GenBank/DDBJ whole genome shotgun (WGS) entry which is preliminary data.</text>
</comment>
<evidence type="ECO:0000313" key="9">
    <source>
        <dbReference type="Proteomes" id="UP001596106"/>
    </source>
</evidence>
<dbReference type="PANTHER" id="PTHR30026:SF20">
    <property type="entry name" value="OUTER MEMBRANE PROTEIN TOLC"/>
    <property type="match status" value="1"/>
</dbReference>
<reference evidence="9" key="1">
    <citation type="journal article" date="2019" name="Int. J. Syst. Evol. Microbiol.">
        <title>The Global Catalogue of Microorganisms (GCM) 10K type strain sequencing project: providing services to taxonomists for standard genome sequencing and annotation.</title>
        <authorList>
            <consortium name="The Broad Institute Genomics Platform"/>
            <consortium name="The Broad Institute Genome Sequencing Center for Infectious Disease"/>
            <person name="Wu L."/>
            <person name="Ma J."/>
        </authorList>
    </citation>
    <scope>NUCLEOTIDE SEQUENCE [LARGE SCALE GENOMIC DNA]</scope>
    <source>
        <strain evidence="9">CCUG 55250</strain>
    </source>
</reference>
<feature type="signal peptide" evidence="7">
    <location>
        <begin position="1"/>
        <end position="19"/>
    </location>
</feature>
<gene>
    <name evidence="8" type="ORF">ACFPMF_18080</name>
</gene>
<comment type="subcellular location">
    <subcellularLocation>
        <location evidence="1">Cell outer membrane</location>
    </subcellularLocation>
</comment>
<dbReference type="Gene3D" id="1.20.1600.10">
    <property type="entry name" value="Outer membrane efflux proteins (OEP)"/>
    <property type="match status" value="1"/>
</dbReference>